<gene>
    <name evidence="12 15" type="primary">murA</name>
    <name evidence="15" type="ORF">COX24_01685</name>
</gene>
<dbReference type="EMBL" id="PCSB01000032">
    <property type="protein sequence ID" value="PIP31791.1"/>
    <property type="molecule type" value="Genomic_DNA"/>
</dbReference>
<dbReference type="InterPro" id="IPR001986">
    <property type="entry name" value="Enolpyruvate_Tfrase_dom"/>
</dbReference>
<feature type="binding site" evidence="12">
    <location>
        <position position="347"/>
    </location>
    <ligand>
        <name>UDP-N-acetyl-alpha-D-glucosamine</name>
        <dbReference type="ChEBI" id="CHEBI:57705"/>
    </ligand>
</feature>
<keyword evidence="9 12" id="KW-0961">Cell wall biogenesis/degradation</keyword>
<evidence type="ECO:0000256" key="2">
    <source>
        <dbReference type="ARBA" id="ARBA00004752"/>
    </source>
</evidence>
<feature type="domain" description="Enolpyruvate transferase" evidence="14">
    <location>
        <begin position="27"/>
        <end position="427"/>
    </location>
</feature>
<evidence type="ECO:0000256" key="8">
    <source>
        <dbReference type="ARBA" id="ARBA00023306"/>
    </source>
</evidence>
<comment type="catalytic activity">
    <reaction evidence="11 12">
        <text>phosphoenolpyruvate + UDP-N-acetyl-alpha-D-glucosamine = UDP-N-acetyl-3-O-(1-carboxyvinyl)-alpha-D-glucosamine + phosphate</text>
        <dbReference type="Rhea" id="RHEA:18681"/>
        <dbReference type="ChEBI" id="CHEBI:43474"/>
        <dbReference type="ChEBI" id="CHEBI:57705"/>
        <dbReference type="ChEBI" id="CHEBI:58702"/>
        <dbReference type="ChEBI" id="CHEBI:68483"/>
        <dbReference type="EC" id="2.5.1.7"/>
    </reaction>
</comment>
<feature type="binding site" evidence="12">
    <location>
        <begin position="42"/>
        <end position="43"/>
    </location>
    <ligand>
        <name>phosphoenolpyruvate</name>
        <dbReference type="ChEBI" id="CHEBI:58702"/>
    </ligand>
</feature>
<keyword evidence="4 12" id="KW-0132">Cell division</keyword>
<keyword evidence="8 12" id="KW-0131">Cell cycle</keyword>
<accession>A0A2G9ZFA5</accession>
<dbReference type="GO" id="GO:0071555">
    <property type="term" value="P:cell wall organization"/>
    <property type="evidence" value="ECO:0007669"/>
    <property type="project" value="UniProtKB-KW"/>
</dbReference>
<evidence type="ECO:0000256" key="6">
    <source>
        <dbReference type="ARBA" id="ARBA00022960"/>
    </source>
</evidence>
<evidence type="ECO:0000256" key="11">
    <source>
        <dbReference type="ARBA" id="ARBA00047527"/>
    </source>
</evidence>
<dbReference type="GO" id="GO:0009252">
    <property type="term" value="P:peptidoglycan biosynthetic process"/>
    <property type="evidence" value="ECO:0007669"/>
    <property type="project" value="UniProtKB-UniRule"/>
</dbReference>
<evidence type="ECO:0000313" key="16">
    <source>
        <dbReference type="Proteomes" id="UP000230447"/>
    </source>
</evidence>
<evidence type="ECO:0000256" key="3">
    <source>
        <dbReference type="ARBA" id="ARBA00022490"/>
    </source>
</evidence>
<dbReference type="GO" id="GO:0008360">
    <property type="term" value="P:regulation of cell shape"/>
    <property type="evidence" value="ECO:0007669"/>
    <property type="project" value="UniProtKB-KW"/>
</dbReference>
<dbReference type="CDD" id="cd01555">
    <property type="entry name" value="UdpNAET"/>
    <property type="match status" value="1"/>
</dbReference>
<dbReference type="InterPro" id="IPR036968">
    <property type="entry name" value="Enolpyruvate_Tfrase_sf"/>
</dbReference>
<dbReference type="GO" id="GO:0019277">
    <property type="term" value="P:UDP-N-acetylgalactosamine biosynthetic process"/>
    <property type="evidence" value="ECO:0007669"/>
    <property type="project" value="InterPro"/>
</dbReference>
<sequence>MMKPKKMENKAETKEMAKEPEEKFVIEGGKVLSGEIEVRGSKNSTAPILAACLLTCEECLISNLPLVRDVLNFLDILKEMGCEVEFVEGRKVRIKAKNVDPNKLNFEKFSMARTSVLLIGPLLARFNELRVSRPGGDRIGLRPITTHLEAFKKLAIEMVESKGFYTFKRKKLKPAEIALPEFSVTATENLLLIASLIEGKTTIKLAAQEPHVFELINVLKKMGVKIEGQGTHTLIVEGRSKLKGIKAEIIPDYLEAGTFLILGIATKSQITIKNVIPWHLDSFFSKLKELGACFEVKENSLTSLPSPNLKAIRVQALPFPGFPTDLLPLIVPLLTQADGKSLIHDPLYENRLNYVNELRKMGADIEIVDPHRAFVLGKKPLKGVSIESWDIRAGASLVIAGLMAGGKTTLNHINQIDRGYEKLEERLQKIGANIKRASD</sequence>
<dbReference type="NCBIfam" id="NF006873">
    <property type="entry name" value="PRK09369.1"/>
    <property type="match status" value="1"/>
</dbReference>
<dbReference type="HAMAP" id="MF_00111">
    <property type="entry name" value="MurA"/>
    <property type="match status" value="1"/>
</dbReference>
<dbReference type="PANTHER" id="PTHR43783">
    <property type="entry name" value="UDP-N-ACETYLGLUCOSAMINE 1-CARBOXYVINYLTRANSFERASE"/>
    <property type="match status" value="1"/>
</dbReference>
<feature type="region of interest" description="Disordered" evidence="13">
    <location>
        <begin position="1"/>
        <end position="20"/>
    </location>
</feature>
<feature type="binding site" evidence="12">
    <location>
        <position position="325"/>
    </location>
    <ligand>
        <name>UDP-N-acetyl-alpha-D-glucosamine</name>
        <dbReference type="ChEBI" id="CHEBI:57705"/>
    </ligand>
</feature>
<evidence type="ECO:0000256" key="4">
    <source>
        <dbReference type="ARBA" id="ARBA00022618"/>
    </source>
</evidence>
<keyword evidence="6 12" id="KW-0133">Cell shape</keyword>
<comment type="subcellular location">
    <subcellularLocation>
        <location evidence="1 12">Cytoplasm</location>
    </subcellularLocation>
</comment>
<dbReference type="InterPro" id="IPR005750">
    <property type="entry name" value="UDP_GlcNAc_COvinyl_MurA"/>
</dbReference>
<dbReference type="Proteomes" id="UP000230447">
    <property type="component" value="Unassembled WGS sequence"/>
</dbReference>
<comment type="similarity">
    <text evidence="10 12">Belongs to the EPSP synthase family. MurA subfamily.</text>
</comment>
<dbReference type="Pfam" id="PF00275">
    <property type="entry name" value="EPSP_synthase"/>
    <property type="match status" value="1"/>
</dbReference>
<reference evidence="15 16" key="1">
    <citation type="submission" date="2017-09" db="EMBL/GenBank/DDBJ databases">
        <title>Depth-based differentiation of microbial function through sediment-hosted aquifers and enrichment of novel symbionts in the deep terrestrial subsurface.</title>
        <authorList>
            <person name="Probst A.J."/>
            <person name="Ladd B."/>
            <person name="Jarett J.K."/>
            <person name="Geller-Mcgrath D.E."/>
            <person name="Sieber C.M."/>
            <person name="Emerson J.B."/>
            <person name="Anantharaman K."/>
            <person name="Thomas B.C."/>
            <person name="Malmstrom R."/>
            <person name="Stieglmeier M."/>
            <person name="Klingl A."/>
            <person name="Woyke T."/>
            <person name="Ryan C.M."/>
            <person name="Banfield J.F."/>
        </authorList>
    </citation>
    <scope>NUCLEOTIDE SEQUENCE [LARGE SCALE GENOMIC DNA]</scope>
    <source>
        <strain evidence="15">CG23_combo_of_CG06-09_8_20_14_all_37_87_8</strain>
    </source>
</reference>
<comment type="caution">
    <text evidence="12">Lacks conserved residue(s) required for the propagation of feature annotation.</text>
</comment>
<evidence type="ECO:0000313" key="15">
    <source>
        <dbReference type="EMBL" id="PIP31791.1"/>
    </source>
</evidence>
<evidence type="ECO:0000256" key="7">
    <source>
        <dbReference type="ARBA" id="ARBA00022984"/>
    </source>
</evidence>
<keyword evidence="5 12" id="KW-0808">Transferase</keyword>
<comment type="caution">
    <text evidence="15">The sequence shown here is derived from an EMBL/GenBank/DDBJ whole genome shotgun (WGS) entry which is preliminary data.</text>
</comment>
<dbReference type="SUPFAM" id="SSF55205">
    <property type="entry name" value="EPT/RTPC-like"/>
    <property type="match status" value="1"/>
</dbReference>
<dbReference type="NCBIfam" id="TIGR01072">
    <property type="entry name" value="murA"/>
    <property type="match status" value="1"/>
</dbReference>
<dbReference type="GO" id="GO:0051301">
    <property type="term" value="P:cell division"/>
    <property type="evidence" value="ECO:0007669"/>
    <property type="project" value="UniProtKB-KW"/>
</dbReference>
<feature type="active site" description="Proton donor" evidence="12">
    <location>
        <position position="137"/>
    </location>
</feature>
<dbReference type="UniPathway" id="UPA00219"/>
<proteinExistence type="inferred from homology"/>
<dbReference type="InterPro" id="IPR050068">
    <property type="entry name" value="MurA_subfamily"/>
</dbReference>
<protein>
    <recommendedName>
        <fullName evidence="12">UDP-N-acetylglucosamine 1-carboxyvinyltransferase</fullName>
        <ecNumber evidence="12">2.5.1.7</ecNumber>
    </recommendedName>
    <alternativeName>
        <fullName evidence="12">Enoylpyruvate transferase</fullName>
    </alternativeName>
    <alternativeName>
        <fullName evidence="12">UDP-N-acetylglucosamine enolpyruvyl transferase</fullName>
        <shortName evidence="12">EPT</shortName>
    </alternativeName>
</protein>
<dbReference type="AlphaFoldDB" id="A0A2G9ZFA5"/>
<dbReference type="GO" id="GO:0005737">
    <property type="term" value="C:cytoplasm"/>
    <property type="evidence" value="ECO:0007669"/>
    <property type="project" value="UniProtKB-SubCell"/>
</dbReference>
<evidence type="ECO:0000256" key="10">
    <source>
        <dbReference type="ARBA" id="ARBA00038367"/>
    </source>
</evidence>
<evidence type="ECO:0000256" key="5">
    <source>
        <dbReference type="ARBA" id="ARBA00022679"/>
    </source>
</evidence>
<dbReference type="EC" id="2.5.1.7" evidence="12"/>
<evidence type="ECO:0000259" key="14">
    <source>
        <dbReference type="Pfam" id="PF00275"/>
    </source>
</evidence>
<evidence type="ECO:0000256" key="9">
    <source>
        <dbReference type="ARBA" id="ARBA00023316"/>
    </source>
</evidence>
<organism evidence="15 16">
    <name type="scientific">bacterium (Candidatus Gribaldobacteria) CG23_combo_of_CG06-09_8_20_14_all_37_87_8</name>
    <dbReference type="NCBI Taxonomy" id="2014278"/>
    <lineage>
        <taxon>Bacteria</taxon>
        <taxon>Candidatus Gribaldobacteria</taxon>
    </lineage>
</organism>
<evidence type="ECO:0000256" key="13">
    <source>
        <dbReference type="SAM" id="MobiDB-lite"/>
    </source>
</evidence>
<keyword evidence="3 12" id="KW-0963">Cytoplasm</keyword>
<keyword evidence="7 12" id="KW-0573">Peptidoglycan synthesis</keyword>
<feature type="binding site" evidence="12">
    <location>
        <position position="113"/>
    </location>
    <ligand>
        <name>UDP-N-acetyl-alpha-D-glucosamine</name>
        <dbReference type="ChEBI" id="CHEBI:57705"/>
    </ligand>
</feature>
<dbReference type="Gene3D" id="3.65.10.10">
    <property type="entry name" value="Enolpyruvate transferase domain"/>
    <property type="match status" value="2"/>
</dbReference>
<name>A0A2G9ZFA5_9BACT</name>
<dbReference type="PANTHER" id="PTHR43783:SF1">
    <property type="entry name" value="UDP-N-ACETYLGLUCOSAMINE 1-CARBOXYVINYLTRANSFERASE"/>
    <property type="match status" value="1"/>
</dbReference>
<evidence type="ECO:0000256" key="1">
    <source>
        <dbReference type="ARBA" id="ARBA00004496"/>
    </source>
</evidence>
<comment type="pathway">
    <text evidence="2 12">Cell wall biogenesis; peptidoglycan biosynthesis.</text>
</comment>
<comment type="function">
    <text evidence="12">Cell wall formation. Adds enolpyruvyl to UDP-N-acetylglucosamine.</text>
</comment>
<dbReference type="GO" id="GO:0008760">
    <property type="term" value="F:UDP-N-acetylglucosamine 1-carboxyvinyltransferase activity"/>
    <property type="evidence" value="ECO:0007669"/>
    <property type="project" value="UniProtKB-UniRule"/>
</dbReference>
<dbReference type="InterPro" id="IPR013792">
    <property type="entry name" value="RNA3'P_cycl/enolpyr_Trfase_a/b"/>
</dbReference>
<evidence type="ECO:0000256" key="12">
    <source>
        <dbReference type="HAMAP-Rule" id="MF_00111"/>
    </source>
</evidence>